<comment type="subcellular location">
    <subcellularLocation>
        <location evidence="3 12">Membrane</location>
    </subcellularLocation>
</comment>
<gene>
    <name evidence="19" type="ORF">Scep_029600</name>
</gene>
<evidence type="ECO:0000256" key="5">
    <source>
        <dbReference type="ARBA" id="ARBA00013125"/>
    </source>
</evidence>
<protein>
    <recommendedName>
        <fullName evidence="5 12">Long-chain-alcohol oxidase</fullName>
        <ecNumber evidence="5 12">1.1.3.20</ecNumber>
    </recommendedName>
</protein>
<comment type="catalytic activity">
    <reaction evidence="1 12">
        <text>a long-chain primary fatty alcohol + O2 = a long-chain fatty aldehyde + H2O2</text>
        <dbReference type="Rhea" id="RHEA:22756"/>
        <dbReference type="ChEBI" id="CHEBI:15379"/>
        <dbReference type="ChEBI" id="CHEBI:16240"/>
        <dbReference type="ChEBI" id="CHEBI:17176"/>
        <dbReference type="ChEBI" id="CHEBI:77396"/>
        <dbReference type="EC" id="1.1.3.20"/>
    </reaction>
</comment>
<evidence type="ECO:0000256" key="10">
    <source>
        <dbReference type="ARBA" id="ARBA00023002"/>
    </source>
</evidence>
<dbReference type="GO" id="GO:0046577">
    <property type="term" value="F:long-chain-alcohol oxidase activity"/>
    <property type="evidence" value="ECO:0007669"/>
    <property type="project" value="UniProtKB-EC"/>
</dbReference>
<evidence type="ECO:0000256" key="2">
    <source>
        <dbReference type="ARBA" id="ARBA00003842"/>
    </source>
</evidence>
<feature type="compositionally biased region" description="Polar residues" evidence="15">
    <location>
        <begin position="1"/>
        <end position="10"/>
    </location>
</feature>
<dbReference type="InterPro" id="IPR003953">
    <property type="entry name" value="FAD-dep_OxRdtase_2_FAD-bd"/>
</dbReference>
<evidence type="ECO:0000313" key="19">
    <source>
        <dbReference type="EMBL" id="KAK9083129.1"/>
    </source>
</evidence>
<dbReference type="PANTHER" id="PTHR46056">
    <property type="entry name" value="LONG-CHAIN-ALCOHOL OXIDASE"/>
    <property type="match status" value="1"/>
</dbReference>
<feature type="compositionally biased region" description="Basic and acidic residues" evidence="15">
    <location>
        <begin position="12"/>
        <end position="26"/>
    </location>
</feature>
<reference evidence="19 20" key="1">
    <citation type="submission" date="2024-01" db="EMBL/GenBank/DDBJ databases">
        <title>Genome assemblies of Stephania.</title>
        <authorList>
            <person name="Yang L."/>
        </authorList>
    </citation>
    <scope>NUCLEOTIDE SEQUENCE [LARGE SCALE GENOMIC DNA]</scope>
    <source>
        <strain evidence="19">JXDWG</strain>
        <tissue evidence="19">Leaf</tissue>
    </source>
</reference>
<keyword evidence="10 12" id="KW-0560">Oxidoreductase</keyword>
<comment type="similarity">
    <text evidence="4 12">Belongs to the GMC oxidoreductase family.</text>
</comment>
<evidence type="ECO:0000256" key="15">
    <source>
        <dbReference type="SAM" id="MobiDB-lite"/>
    </source>
</evidence>
<evidence type="ECO:0000256" key="4">
    <source>
        <dbReference type="ARBA" id="ARBA00010790"/>
    </source>
</evidence>
<evidence type="ECO:0000256" key="13">
    <source>
        <dbReference type="PIRSR" id="PIRSR028937-1"/>
    </source>
</evidence>
<feature type="domain" description="Glucose-methanol-choline oxidoreductase C-terminal" evidence="18">
    <location>
        <begin position="608"/>
        <end position="739"/>
    </location>
</feature>
<accession>A0AAP0HDM7</accession>
<dbReference type="Proteomes" id="UP001419268">
    <property type="component" value="Unassembled WGS sequence"/>
</dbReference>
<dbReference type="PANTHER" id="PTHR46056:SF12">
    <property type="entry name" value="LONG-CHAIN-ALCOHOL OXIDASE"/>
    <property type="match status" value="1"/>
</dbReference>
<dbReference type="InterPro" id="IPR012400">
    <property type="entry name" value="Long_Oxdase"/>
</dbReference>
<evidence type="ECO:0000259" key="17">
    <source>
        <dbReference type="Pfam" id="PF00890"/>
    </source>
</evidence>
<dbReference type="Pfam" id="PF00890">
    <property type="entry name" value="FAD_binding_2"/>
    <property type="match status" value="1"/>
</dbReference>
<organism evidence="19 20">
    <name type="scientific">Stephania cephalantha</name>
    <dbReference type="NCBI Taxonomy" id="152367"/>
    <lineage>
        <taxon>Eukaryota</taxon>
        <taxon>Viridiplantae</taxon>
        <taxon>Streptophyta</taxon>
        <taxon>Embryophyta</taxon>
        <taxon>Tracheophyta</taxon>
        <taxon>Spermatophyta</taxon>
        <taxon>Magnoliopsida</taxon>
        <taxon>Ranunculales</taxon>
        <taxon>Menispermaceae</taxon>
        <taxon>Menispermoideae</taxon>
        <taxon>Cissampelideae</taxon>
        <taxon>Stephania</taxon>
    </lineage>
</organism>
<evidence type="ECO:0000259" key="18">
    <source>
        <dbReference type="Pfam" id="PF05199"/>
    </source>
</evidence>
<evidence type="ECO:0000256" key="6">
    <source>
        <dbReference type="ARBA" id="ARBA00022630"/>
    </source>
</evidence>
<evidence type="ECO:0000256" key="7">
    <source>
        <dbReference type="ARBA" id="ARBA00022692"/>
    </source>
</evidence>
<dbReference type="PIRSF" id="PIRSF028937">
    <property type="entry name" value="Lg_Ch_AO"/>
    <property type="match status" value="1"/>
</dbReference>
<feature type="domain" description="FAD-dependent oxidoreductase 2 FAD-binding" evidence="17">
    <location>
        <begin position="248"/>
        <end position="281"/>
    </location>
</feature>
<evidence type="ECO:0000256" key="8">
    <source>
        <dbReference type="ARBA" id="ARBA00022827"/>
    </source>
</evidence>
<dbReference type="InterPro" id="IPR007867">
    <property type="entry name" value="GMC_OxRtase_C"/>
</dbReference>
<feature type="domain" description="Glucose-methanol-choline oxidoreductase N-terminal" evidence="16">
    <location>
        <begin position="295"/>
        <end position="515"/>
    </location>
</feature>
<keyword evidence="9" id="KW-1133">Transmembrane helix</keyword>
<dbReference type="EC" id="1.1.3.20" evidence="5 12"/>
<evidence type="ECO:0000256" key="9">
    <source>
        <dbReference type="ARBA" id="ARBA00022989"/>
    </source>
</evidence>
<evidence type="ECO:0000256" key="12">
    <source>
        <dbReference type="PIRNR" id="PIRNR028937"/>
    </source>
</evidence>
<sequence>MRQKENSTGNMEEERTTKGGEREYHPLLRGGRRDKKSYSHGFTSYEMKSLSSICEAFIPPIPTHSPNKAIQSFFLSSGSQPPIPDEVAERLVRRVIPELVKLTRLILFMLSTRIGTPFLCGSLCFSRKFPFITAFTNLPIEIREEILRRWSREKYLRPLKLVFAALKMLSLFAFLSWTDENSKNPAFDAIGYQVDEENSPKTHRGRPLEKGIIETRHETDSTLLQALTQKGLSVVHERRNNVYKIDCDVVIVGSGCGGGVAAAVLASSGQKVIVLEKGNYFVAEDYSSLEGPSLTELYETGGSLSSIDGKLMIWAGSTVGGGTAVNWSASIKTPSFVLNEWSTDHNIKLYKTLDYQKAMDVVCERIGVTQNCKQEGLQNQVLRKGCEILGLKVEAVPRNSSETHYCGSCNYGCRRGDKKGTDTTWLVDAVNNGAVILTGCKAERFLLEENKNGGSKRKKCSGVMATCLEGKTTRKLHIRAKIAISSCGALMTPPLLISSGLKNRNIGKNLKLHPVLFVWGYFPESISELKGKSFEGPIISSLHKVVSEDNVFQTIIETPILGPAAFGTLFPWISGQDMKETMLKYARTVQLFALVKDSGSGEVKTEGRIRYRLSATDKENLKVGLRRALRILIAAGAAEVGTYRIDKQRLKCKGLTSEGIEEFLDEVTATGGMASREELWNVYKSAHQMGSCRMGATEEDGAVDENGETWEAEGLFVCDGGVLPSATGVNPMITIQSTAYCLSKKIVDLMKKRNYSYIDS</sequence>
<dbReference type="Gene3D" id="3.50.50.60">
    <property type="entry name" value="FAD/NAD(P)-binding domain"/>
    <property type="match status" value="2"/>
</dbReference>
<evidence type="ECO:0000259" key="16">
    <source>
        <dbReference type="Pfam" id="PF00732"/>
    </source>
</evidence>
<dbReference type="GO" id="GO:0050660">
    <property type="term" value="F:flavin adenine dinucleotide binding"/>
    <property type="evidence" value="ECO:0007669"/>
    <property type="project" value="InterPro"/>
</dbReference>
<comment type="function">
    <text evidence="2 12">Long-chain fatty alcohol oxidase involved in the omega-oxidation pathway of lipid degradation.</text>
</comment>
<dbReference type="InterPro" id="IPR000172">
    <property type="entry name" value="GMC_OxRdtase_N"/>
</dbReference>
<dbReference type="InterPro" id="IPR036188">
    <property type="entry name" value="FAD/NAD-bd_sf"/>
</dbReference>
<feature type="region of interest" description="Disordered" evidence="15">
    <location>
        <begin position="1"/>
        <end position="36"/>
    </location>
</feature>
<feature type="active site" description="Proton acceptor" evidence="13">
    <location>
        <position position="687"/>
    </location>
</feature>
<keyword evidence="11 12" id="KW-0472">Membrane</keyword>
<evidence type="ECO:0000256" key="3">
    <source>
        <dbReference type="ARBA" id="ARBA00004370"/>
    </source>
</evidence>
<keyword evidence="8 14" id="KW-0274">FAD</keyword>
<proteinExistence type="inferred from homology"/>
<keyword evidence="6" id="KW-0285">Flavoprotein</keyword>
<dbReference type="Pfam" id="PF05199">
    <property type="entry name" value="GMC_oxred_C"/>
    <property type="match status" value="1"/>
</dbReference>
<dbReference type="Pfam" id="PF00732">
    <property type="entry name" value="GMC_oxred_N"/>
    <property type="match status" value="1"/>
</dbReference>
<keyword evidence="7" id="KW-0812">Transmembrane</keyword>
<evidence type="ECO:0000256" key="14">
    <source>
        <dbReference type="PIRSR" id="PIRSR028937-2"/>
    </source>
</evidence>
<evidence type="ECO:0000313" key="20">
    <source>
        <dbReference type="Proteomes" id="UP001419268"/>
    </source>
</evidence>
<dbReference type="EMBL" id="JBBNAG010000013">
    <property type="protein sequence ID" value="KAK9083129.1"/>
    <property type="molecule type" value="Genomic_DNA"/>
</dbReference>
<comment type="caution">
    <text evidence="19">The sequence shown here is derived from an EMBL/GenBank/DDBJ whole genome shotgun (WGS) entry which is preliminary data.</text>
</comment>
<evidence type="ECO:0000256" key="11">
    <source>
        <dbReference type="ARBA" id="ARBA00023136"/>
    </source>
</evidence>
<dbReference type="GO" id="GO:0016020">
    <property type="term" value="C:membrane"/>
    <property type="evidence" value="ECO:0007669"/>
    <property type="project" value="UniProtKB-SubCell"/>
</dbReference>
<dbReference type="AlphaFoldDB" id="A0AAP0HDM7"/>
<dbReference type="SUPFAM" id="SSF51905">
    <property type="entry name" value="FAD/NAD(P)-binding domain"/>
    <property type="match status" value="1"/>
</dbReference>
<keyword evidence="20" id="KW-1185">Reference proteome</keyword>
<name>A0AAP0HDM7_9MAGN</name>
<feature type="binding site" evidence="14">
    <location>
        <begin position="247"/>
        <end position="262"/>
    </location>
    <ligand>
        <name>FAD</name>
        <dbReference type="ChEBI" id="CHEBI:57692"/>
    </ligand>
</feature>
<evidence type="ECO:0000256" key="1">
    <source>
        <dbReference type="ARBA" id="ARBA00000920"/>
    </source>
</evidence>